<dbReference type="AlphaFoldDB" id="A0A266LPC0"/>
<dbReference type="Proteomes" id="UP000216113">
    <property type="component" value="Unassembled WGS sequence"/>
</dbReference>
<reference evidence="1 2" key="1">
    <citation type="submission" date="2017-08" db="EMBL/GenBank/DDBJ databases">
        <title>Genomic and metabolic characterisation of spoilage-associated Pseudomonas species.</title>
        <authorList>
            <person name="Stanborough T."/>
            <person name="Fegan N."/>
            <person name="Powell S.M."/>
            <person name="Singh T."/>
            <person name="Tamplin M.L."/>
            <person name="Chandry P.S."/>
        </authorList>
    </citation>
    <scope>NUCLEOTIDE SEQUENCE [LARGE SCALE GENOMIC DNA]</scope>
    <source>
        <strain evidence="1 2">F1820</strain>
    </source>
</reference>
<evidence type="ECO:0000313" key="1">
    <source>
        <dbReference type="EMBL" id="OZY39247.1"/>
    </source>
</evidence>
<comment type="caution">
    <text evidence="1">The sequence shown here is derived from an EMBL/GenBank/DDBJ whole genome shotgun (WGS) entry which is preliminary data.</text>
</comment>
<sequence>MKNPFTSVLGKTKDKIIYVKTYKNALPVIFAAGMCDSYARTILDLAAEAMDRNNECTVCYADLDKVLGIKQPKTRTKAINLLRVLGLVETVNGNRKGVILFRLNSRAFGNSSEINSKTDGRFCEPLNKCALDADGMINKKYVETYRFYEKSQAKVELYVGIDF</sequence>
<evidence type="ECO:0008006" key="3">
    <source>
        <dbReference type="Google" id="ProtNLM"/>
    </source>
</evidence>
<evidence type="ECO:0000313" key="2">
    <source>
        <dbReference type="Proteomes" id="UP000216113"/>
    </source>
</evidence>
<protein>
    <recommendedName>
        <fullName evidence="3">Replication protein</fullName>
    </recommendedName>
</protein>
<gene>
    <name evidence="1" type="ORF">CJF43_24030</name>
</gene>
<proteinExistence type="predicted"/>
<organism evidence="1 2">
    <name type="scientific">Pseudomonas fragi</name>
    <dbReference type="NCBI Taxonomy" id="296"/>
    <lineage>
        <taxon>Bacteria</taxon>
        <taxon>Pseudomonadati</taxon>
        <taxon>Pseudomonadota</taxon>
        <taxon>Gammaproteobacteria</taxon>
        <taxon>Pseudomonadales</taxon>
        <taxon>Pseudomonadaceae</taxon>
        <taxon>Pseudomonas</taxon>
    </lineage>
</organism>
<dbReference type="RefSeq" id="WP_095008383.1">
    <property type="nucleotide sequence ID" value="NZ_NQKL01000034.1"/>
</dbReference>
<accession>A0A266LPC0</accession>
<dbReference type="EMBL" id="NQKL01000034">
    <property type="protein sequence ID" value="OZY39247.1"/>
    <property type="molecule type" value="Genomic_DNA"/>
</dbReference>
<name>A0A266LPC0_PSEFR</name>